<proteinExistence type="predicted"/>
<dbReference type="GO" id="GO:0005886">
    <property type="term" value="C:plasma membrane"/>
    <property type="evidence" value="ECO:0007669"/>
    <property type="project" value="UniProtKB-SubCell"/>
</dbReference>
<keyword evidence="5 6" id="KW-0472">Membrane</keyword>
<keyword evidence="2" id="KW-1003">Cell membrane</keyword>
<dbReference type="InterPro" id="IPR004633">
    <property type="entry name" value="NaPi_cotrn-rel/YqeW-like"/>
</dbReference>
<evidence type="ECO:0000313" key="8">
    <source>
        <dbReference type="EMBL" id="VAX16211.1"/>
    </source>
</evidence>
<feature type="transmembrane region" description="Helical" evidence="6">
    <location>
        <begin position="253"/>
        <end position="273"/>
    </location>
</feature>
<feature type="transmembrane region" description="Helical" evidence="6">
    <location>
        <begin position="49"/>
        <end position="78"/>
    </location>
</feature>
<feature type="transmembrane region" description="Helical" evidence="6">
    <location>
        <begin position="135"/>
        <end position="153"/>
    </location>
</feature>
<feature type="transmembrane region" description="Helical" evidence="6">
    <location>
        <begin position="220"/>
        <end position="241"/>
    </location>
</feature>
<dbReference type="Gene3D" id="1.20.58.220">
    <property type="entry name" value="Phosphate transport system protein phou homolog 2, domain 2"/>
    <property type="match status" value="1"/>
</dbReference>
<keyword evidence="4 6" id="KW-1133">Transmembrane helix</keyword>
<accession>A0A3B1BNU6</accession>
<feature type="domain" description="PhoU" evidence="7">
    <location>
        <begin position="364"/>
        <end position="451"/>
    </location>
</feature>
<dbReference type="EMBL" id="UOGA01000059">
    <property type="protein sequence ID" value="VAX16211.1"/>
    <property type="molecule type" value="Genomic_DNA"/>
</dbReference>
<evidence type="ECO:0000256" key="4">
    <source>
        <dbReference type="ARBA" id="ARBA00022989"/>
    </source>
</evidence>
<organism evidence="8">
    <name type="scientific">hydrothermal vent metagenome</name>
    <dbReference type="NCBI Taxonomy" id="652676"/>
    <lineage>
        <taxon>unclassified sequences</taxon>
        <taxon>metagenomes</taxon>
        <taxon>ecological metagenomes</taxon>
    </lineage>
</organism>
<dbReference type="AlphaFoldDB" id="A0A3B1BNU6"/>
<dbReference type="NCBIfam" id="TIGR00704">
    <property type="entry name" value="NaPi_cotrn_rel"/>
    <property type="match status" value="1"/>
</dbReference>
<dbReference type="Pfam" id="PF01895">
    <property type="entry name" value="PhoU"/>
    <property type="match status" value="1"/>
</dbReference>
<evidence type="ECO:0000256" key="3">
    <source>
        <dbReference type="ARBA" id="ARBA00022692"/>
    </source>
</evidence>
<dbReference type="SUPFAM" id="SSF109755">
    <property type="entry name" value="PhoU-like"/>
    <property type="match status" value="1"/>
</dbReference>
<name>A0A3B1BNU6_9ZZZZ</name>
<protein>
    <submittedName>
        <fullName evidence="8">Sodium-dependent phosphate transporter</fullName>
    </submittedName>
</protein>
<dbReference type="NCBIfam" id="NF037997">
    <property type="entry name" value="Na_Pi_symport"/>
    <property type="match status" value="1"/>
</dbReference>
<feature type="transmembrane region" description="Helical" evidence="6">
    <location>
        <begin position="84"/>
        <end position="106"/>
    </location>
</feature>
<dbReference type="Pfam" id="PF02690">
    <property type="entry name" value="Na_Pi_cotrans"/>
    <property type="match status" value="2"/>
</dbReference>
<dbReference type="GO" id="GO:0005436">
    <property type="term" value="F:sodium:phosphate symporter activity"/>
    <property type="evidence" value="ECO:0007669"/>
    <property type="project" value="InterPro"/>
</dbReference>
<dbReference type="InterPro" id="IPR003841">
    <property type="entry name" value="Na/Pi_transpt"/>
</dbReference>
<evidence type="ECO:0000256" key="1">
    <source>
        <dbReference type="ARBA" id="ARBA00004651"/>
    </source>
</evidence>
<keyword evidence="3 6" id="KW-0812">Transmembrane</keyword>
<dbReference type="GO" id="GO:0044341">
    <property type="term" value="P:sodium-dependent phosphate transport"/>
    <property type="evidence" value="ECO:0007669"/>
    <property type="project" value="InterPro"/>
</dbReference>
<evidence type="ECO:0000256" key="6">
    <source>
        <dbReference type="SAM" id="Phobius"/>
    </source>
</evidence>
<dbReference type="InterPro" id="IPR026022">
    <property type="entry name" value="PhoU_dom"/>
</dbReference>
<dbReference type="PANTHER" id="PTHR10010:SF46">
    <property type="entry name" value="SODIUM-DEPENDENT PHOSPHATE TRANSPORT PROTEIN 2B"/>
    <property type="match status" value="1"/>
</dbReference>
<feature type="transmembrane region" description="Helical" evidence="6">
    <location>
        <begin position="6"/>
        <end position="28"/>
    </location>
</feature>
<feature type="transmembrane region" description="Helical" evidence="6">
    <location>
        <begin position="184"/>
        <end position="208"/>
    </location>
</feature>
<sequence length="560" mass="61805">MELSILLKIIFQAIGGLGIFLLGMRYLSDGIQSVASAQLRRLVGAVTNNRFVALGVGVVFTCLVQSSSITTVMVVGLVNSTVMTLGQAIGVIMGANIGTTITGWILVIKIGKYGLPMLGAGALVYLFSRNERAKFIAMIIMGVGMVFFGLELMKNGFKPIRSMPEFVEWFSFFEATSYFGVLKAAMVGCLLTFIVQSSSATLAITMGLATTGVINFETGAALVLGENIGTTITAFIASFGSSTNAKRAAYAHIIFNVLGVIWITSIFFFYLTWVKSFLGVDPGMMTMENGNETFPYIILGIATVHTGFNVANTILFIPFVRVMEKFLIRFIPDMAVVEKARLTKLDDVLIETPMVAIETTRAEIQRMGEIVDKMMGQLKEAIGGESVNKEFVNKVFHREEALDKIQNEISIFLTGLLVAGLPHEVTDEGRQQIHMADEYESISDYIVRILKLHLRLREANLTLPSDDLENIFKLHDDVTAYTKMVTNGCANRTTEILFKANPQSDAINHEVRRIRKHHLAKLSGERKDPLITMIYSDMLNGYRRIKDHALNIAEALSGEK</sequence>
<evidence type="ECO:0000256" key="5">
    <source>
        <dbReference type="ARBA" id="ARBA00023136"/>
    </source>
</evidence>
<dbReference type="PANTHER" id="PTHR10010">
    <property type="entry name" value="SOLUTE CARRIER FAMILY 34 SODIUM PHOSPHATE , MEMBER 2-RELATED"/>
    <property type="match status" value="1"/>
</dbReference>
<evidence type="ECO:0000256" key="2">
    <source>
        <dbReference type="ARBA" id="ARBA00022475"/>
    </source>
</evidence>
<feature type="transmembrane region" description="Helical" evidence="6">
    <location>
        <begin position="293"/>
        <end position="320"/>
    </location>
</feature>
<comment type="subcellular location">
    <subcellularLocation>
        <location evidence="1">Cell membrane</location>
        <topology evidence="1">Multi-pass membrane protein</topology>
    </subcellularLocation>
</comment>
<gene>
    <name evidence="8" type="ORF">MNBD_NITROSPINAE04-2601</name>
</gene>
<reference evidence="8" key="1">
    <citation type="submission" date="2018-06" db="EMBL/GenBank/DDBJ databases">
        <authorList>
            <person name="Zhirakovskaya E."/>
        </authorList>
    </citation>
    <scope>NUCLEOTIDE SEQUENCE</scope>
</reference>
<evidence type="ECO:0000259" key="7">
    <source>
        <dbReference type="Pfam" id="PF01895"/>
    </source>
</evidence>
<dbReference type="InterPro" id="IPR038078">
    <property type="entry name" value="PhoU-like_sf"/>
</dbReference>